<dbReference type="Proteomes" id="UP000278085">
    <property type="component" value="Unassembled WGS sequence"/>
</dbReference>
<comment type="caution">
    <text evidence="1">The sequence shown here is derived from an EMBL/GenBank/DDBJ whole genome shotgun (WGS) entry which is preliminary data.</text>
</comment>
<keyword evidence="2" id="KW-1185">Reference proteome</keyword>
<dbReference type="AlphaFoldDB" id="A0A430HTM9"/>
<evidence type="ECO:0000313" key="2">
    <source>
        <dbReference type="Proteomes" id="UP000278085"/>
    </source>
</evidence>
<evidence type="ECO:0000313" key="1">
    <source>
        <dbReference type="EMBL" id="RSZ60887.1"/>
    </source>
</evidence>
<proteinExistence type="predicted"/>
<accession>A0A430HTM9</accession>
<dbReference type="EMBL" id="RXLQ01000001">
    <property type="protein sequence ID" value="RSZ60887.1"/>
    <property type="molecule type" value="Genomic_DNA"/>
</dbReference>
<dbReference type="OrthoDB" id="8740847at2"/>
<organism evidence="1 2">
    <name type="scientific">Massilia atriviolacea</name>
    <dbReference type="NCBI Taxonomy" id="2495579"/>
    <lineage>
        <taxon>Bacteria</taxon>
        <taxon>Pseudomonadati</taxon>
        <taxon>Pseudomonadota</taxon>
        <taxon>Betaproteobacteria</taxon>
        <taxon>Burkholderiales</taxon>
        <taxon>Oxalobacteraceae</taxon>
        <taxon>Telluria group</taxon>
        <taxon>Massilia</taxon>
    </lineage>
</organism>
<reference evidence="1 2" key="1">
    <citation type="submission" date="2018-12" db="EMBL/GenBank/DDBJ databases">
        <authorList>
            <person name="Yang E."/>
        </authorList>
    </citation>
    <scope>NUCLEOTIDE SEQUENCE [LARGE SCALE GENOMIC DNA]</scope>
    <source>
        <strain evidence="1 2">SOD</strain>
    </source>
</reference>
<protein>
    <submittedName>
        <fullName evidence="1">Uncharacterized protein</fullName>
    </submittedName>
</protein>
<gene>
    <name evidence="1" type="ORF">EJB06_01750</name>
</gene>
<name>A0A430HTM9_9BURK</name>
<sequence>MPAVFVAFAWPAGAIAATTRKAPETDVGTQLRALAQQRPWACPDQGGAQAPGPGLSGGQAECAWQNRLRMRRWSGAGAAVPGACVSAQAHWWAWARAGTGAPVWRSGWTSQSIVDEQGPLKRIVALRRLDDGGWNVTEWRWDPSARAATRRWQEQRWALLKARAAQWQSAPEPASGAAEARMLQRVLEAHLGGRVAEAAGQAWQWPAQNLCIGVDALGLGQQLMQLPYAADDSRREQRAAMQLQLARRYPKATWLTPFSLVPAAPHARGGAKFHAVWIENTTLKGQLWIPTRGDGPLVRLRLVTALAPGAAAQDEARARAEQLMLRELRALAARWVAEHE</sequence>
<dbReference type="RefSeq" id="WP_126072271.1">
    <property type="nucleotide sequence ID" value="NZ_CP051166.1"/>
</dbReference>